<dbReference type="Proteomes" id="UP000034732">
    <property type="component" value="Unassembled WGS sequence"/>
</dbReference>
<comment type="caution">
    <text evidence="1">The sequence shown here is derived from an EMBL/GenBank/DDBJ whole genome shotgun (WGS) entry which is preliminary data.</text>
</comment>
<name>A0A0G1PA40_UNCKA</name>
<evidence type="ECO:0000313" key="2">
    <source>
        <dbReference type="Proteomes" id="UP000034732"/>
    </source>
</evidence>
<dbReference type="EMBL" id="LCMF01000032">
    <property type="protein sequence ID" value="KKU29709.1"/>
    <property type="molecule type" value="Genomic_DNA"/>
</dbReference>
<dbReference type="AlphaFoldDB" id="A0A0G1PA40"/>
<organism evidence="1 2">
    <name type="scientific">candidate division WWE3 bacterium GW2011_GWA1_46_21</name>
    <dbReference type="NCBI Taxonomy" id="1619107"/>
    <lineage>
        <taxon>Bacteria</taxon>
        <taxon>Katanobacteria</taxon>
    </lineage>
</organism>
<sequence>MNTEELKTLIATMLTSAFALSRAQIVARLAQLLDYKPSDQEVDNAITALKEEGTIKEFVAYSMG</sequence>
<protein>
    <submittedName>
        <fullName evidence="1">Uncharacterized protein</fullName>
    </submittedName>
</protein>
<proteinExistence type="predicted"/>
<gene>
    <name evidence="1" type="ORF">UX44_C0032G0009</name>
</gene>
<accession>A0A0G1PA40</accession>
<reference evidence="1 2" key="1">
    <citation type="journal article" date="2015" name="Nature">
        <title>rRNA introns, odd ribosomes, and small enigmatic genomes across a large radiation of phyla.</title>
        <authorList>
            <person name="Brown C.T."/>
            <person name="Hug L.A."/>
            <person name="Thomas B.C."/>
            <person name="Sharon I."/>
            <person name="Castelle C.J."/>
            <person name="Singh A."/>
            <person name="Wilkins M.J."/>
            <person name="Williams K.H."/>
            <person name="Banfield J.F."/>
        </authorList>
    </citation>
    <scope>NUCLEOTIDE SEQUENCE [LARGE SCALE GENOMIC DNA]</scope>
</reference>
<evidence type="ECO:0000313" key="1">
    <source>
        <dbReference type="EMBL" id="KKU29709.1"/>
    </source>
</evidence>